<dbReference type="PIRSF" id="PIRSF003113">
    <property type="entry name" value="BolA"/>
    <property type="match status" value="1"/>
</dbReference>
<dbReference type="InterPro" id="IPR052275">
    <property type="entry name" value="Mt_Fe-S_assembly_factor"/>
</dbReference>
<dbReference type="InterPro" id="IPR036065">
    <property type="entry name" value="BolA-like_sf"/>
</dbReference>
<gene>
    <name evidence="3" type="primary">BOL3</name>
    <name evidence="3" type="ORF">FKW77_002065</name>
</gene>
<dbReference type="Pfam" id="PF01722">
    <property type="entry name" value="BolA"/>
    <property type="match status" value="1"/>
</dbReference>
<dbReference type="OrthoDB" id="203381at2759"/>
<sequence>MPDHLDEKEKAIFRKLADSLRPTALEVKDVSGGCGSMYAVSITSEKFRGLAVIKQHRLVNEILGEDIKSWHGIQLRTKAP</sequence>
<comment type="similarity">
    <text evidence="1 2">Belongs to the BolA/IbaG family.</text>
</comment>
<protein>
    <submittedName>
        <fullName evidence="3">BolA-like protein 3</fullName>
    </submittedName>
</protein>
<dbReference type="EMBL" id="CP042196">
    <property type="protein sequence ID" value="QDS74792.1"/>
    <property type="molecule type" value="Genomic_DNA"/>
</dbReference>
<dbReference type="Gene3D" id="3.30.300.90">
    <property type="entry name" value="BolA-like"/>
    <property type="match status" value="1"/>
</dbReference>
<name>A0A517LGM5_9PEZI</name>
<dbReference type="PANTHER" id="PTHR46188">
    <property type="entry name" value="BOLA-LIKE PROTEIN 3"/>
    <property type="match status" value="1"/>
</dbReference>
<proteinExistence type="inferred from homology"/>
<keyword evidence="4" id="KW-1185">Reference proteome</keyword>
<accession>A0A517LGM5</accession>
<evidence type="ECO:0000256" key="1">
    <source>
        <dbReference type="ARBA" id="ARBA00005578"/>
    </source>
</evidence>
<evidence type="ECO:0000313" key="3">
    <source>
        <dbReference type="EMBL" id="QDS74792.1"/>
    </source>
</evidence>
<dbReference type="STRING" id="50376.A0A517LGM5"/>
<dbReference type="AlphaFoldDB" id="A0A517LGM5"/>
<dbReference type="Proteomes" id="UP000316270">
    <property type="component" value="Chromosome 12"/>
</dbReference>
<evidence type="ECO:0000313" key="4">
    <source>
        <dbReference type="Proteomes" id="UP000316270"/>
    </source>
</evidence>
<dbReference type="PANTHER" id="PTHR46188:SF1">
    <property type="entry name" value="BOLA-LIKE PROTEIN 3"/>
    <property type="match status" value="1"/>
</dbReference>
<reference evidence="3 4" key="1">
    <citation type="submission" date="2019-07" db="EMBL/GenBank/DDBJ databases">
        <title>Finished genome of Venturia effusa.</title>
        <authorList>
            <person name="Young C.A."/>
            <person name="Cox M.P."/>
            <person name="Ganley A.R.D."/>
            <person name="David W.J."/>
        </authorList>
    </citation>
    <scope>NUCLEOTIDE SEQUENCE [LARGE SCALE GENOMIC DNA]</scope>
    <source>
        <strain evidence="4">albino</strain>
    </source>
</reference>
<dbReference type="SUPFAM" id="SSF82657">
    <property type="entry name" value="BolA-like"/>
    <property type="match status" value="1"/>
</dbReference>
<dbReference type="GO" id="GO:0005759">
    <property type="term" value="C:mitochondrial matrix"/>
    <property type="evidence" value="ECO:0007669"/>
    <property type="project" value="TreeGrafter"/>
</dbReference>
<organism evidence="3 4">
    <name type="scientific">Venturia effusa</name>
    <dbReference type="NCBI Taxonomy" id="50376"/>
    <lineage>
        <taxon>Eukaryota</taxon>
        <taxon>Fungi</taxon>
        <taxon>Dikarya</taxon>
        <taxon>Ascomycota</taxon>
        <taxon>Pezizomycotina</taxon>
        <taxon>Dothideomycetes</taxon>
        <taxon>Pleosporomycetidae</taxon>
        <taxon>Venturiales</taxon>
        <taxon>Venturiaceae</taxon>
        <taxon>Venturia</taxon>
    </lineage>
</organism>
<evidence type="ECO:0000256" key="2">
    <source>
        <dbReference type="RuleBase" id="RU003860"/>
    </source>
</evidence>
<dbReference type="InterPro" id="IPR002634">
    <property type="entry name" value="BolA"/>
</dbReference>